<keyword evidence="3" id="KW-1185">Reference proteome</keyword>
<feature type="transmembrane region" description="Helical" evidence="1">
    <location>
        <begin position="12"/>
        <end position="31"/>
    </location>
</feature>
<keyword evidence="1" id="KW-0812">Transmembrane</keyword>
<gene>
    <name evidence="2" type="ORF">GCM10023151_20970</name>
</gene>
<comment type="caution">
    <text evidence="2">The sequence shown here is derived from an EMBL/GenBank/DDBJ whole genome shotgun (WGS) entry which is preliminary data.</text>
</comment>
<dbReference type="Proteomes" id="UP001501011">
    <property type="component" value="Unassembled WGS sequence"/>
</dbReference>
<dbReference type="RefSeq" id="WP_345293173.1">
    <property type="nucleotide sequence ID" value="NZ_BAABFV010000002.1"/>
</dbReference>
<accession>A0ABP8IPE0</accession>
<keyword evidence="1" id="KW-0472">Membrane</keyword>
<protein>
    <submittedName>
        <fullName evidence="2">Uncharacterized protein</fullName>
    </submittedName>
</protein>
<evidence type="ECO:0000313" key="2">
    <source>
        <dbReference type="EMBL" id="GAA4364581.1"/>
    </source>
</evidence>
<feature type="transmembrane region" description="Helical" evidence="1">
    <location>
        <begin position="129"/>
        <end position="151"/>
    </location>
</feature>
<name>A0ABP8IPE0_9GAMM</name>
<organism evidence="2 3">
    <name type="scientific">Kangiella marina</name>
    <dbReference type="NCBI Taxonomy" id="1079178"/>
    <lineage>
        <taxon>Bacteria</taxon>
        <taxon>Pseudomonadati</taxon>
        <taxon>Pseudomonadota</taxon>
        <taxon>Gammaproteobacteria</taxon>
        <taxon>Kangiellales</taxon>
        <taxon>Kangiellaceae</taxon>
        <taxon>Kangiella</taxon>
    </lineage>
</organism>
<evidence type="ECO:0000256" key="1">
    <source>
        <dbReference type="SAM" id="Phobius"/>
    </source>
</evidence>
<sequence length="197" mass="22314">MFNFVLELNLWQPLKDIFTLSLVACLFLHLLFTKESRLVSFCMLLVVVQFLNWAISPALRSHEIAIYIWYITWMITDILILAYVATRAVLSGKVLKEEFAISVLTVVAISFSLGRFIERHFTEFDFIGSIQAYALQSVNICIVVVLALPVIKQLVFIAGKELNGITIFGLRFSVSSIRSNAVLADPKGISKQKRRIL</sequence>
<reference evidence="3" key="1">
    <citation type="journal article" date="2019" name="Int. J. Syst. Evol. Microbiol.">
        <title>The Global Catalogue of Microorganisms (GCM) 10K type strain sequencing project: providing services to taxonomists for standard genome sequencing and annotation.</title>
        <authorList>
            <consortium name="The Broad Institute Genomics Platform"/>
            <consortium name="The Broad Institute Genome Sequencing Center for Infectious Disease"/>
            <person name="Wu L."/>
            <person name="Ma J."/>
        </authorList>
    </citation>
    <scope>NUCLEOTIDE SEQUENCE [LARGE SCALE GENOMIC DNA]</scope>
    <source>
        <strain evidence="3">JCM 17728</strain>
    </source>
</reference>
<proteinExistence type="predicted"/>
<dbReference type="EMBL" id="BAABFV010000002">
    <property type="protein sequence ID" value="GAA4364581.1"/>
    <property type="molecule type" value="Genomic_DNA"/>
</dbReference>
<keyword evidence="1" id="KW-1133">Transmembrane helix</keyword>
<feature type="transmembrane region" description="Helical" evidence="1">
    <location>
        <begin position="38"/>
        <end position="55"/>
    </location>
</feature>
<evidence type="ECO:0000313" key="3">
    <source>
        <dbReference type="Proteomes" id="UP001501011"/>
    </source>
</evidence>
<feature type="transmembrane region" description="Helical" evidence="1">
    <location>
        <begin position="67"/>
        <end position="86"/>
    </location>
</feature>
<feature type="transmembrane region" description="Helical" evidence="1">
    <location>
        <begin position="98"/>
        <end position="117"/>
    </location>
</feature>